<dbReference type="Proteomes" id="UP000821837">
    <property type="component" value="Unassembled WGS sequence"/>
</dbReference>
<feature type="domain" description="MADF" evidence="2">
    <location>
        <begin position="101"/>
        <end position="128"/>
    </location>
</feature>
<protein>
    <recommendedName>
        <fullName evidence="2">MADF domain-containing protein</fullName>
    </recommendedName>
</protein>
<feature type="chain" id="PRO_5039270651" description="MADF domain-containing protein" evidence="1">
    <location>
        <begin position="24"/>
        <end position="129"/>
    </location>
</feature>
<dbReference type="EMBL" id="JABSTV010001250">
    <property type="protein sequence ID" value="KAH7957582.1"/>
    <property type="molecule type" value="Genomic_DNA"/>
</dbReference>
<accession>A0A9D4PXL4</accession>
<gene>
    <name evidence="3" type="ORF">HPB52_020473</name>
</gene>
<dbReference type="Pfam" id="PF10545">
    <property type="entry name" value="MADF_DNA_bdg"/>
    <property type="match status" value="1"/>
</dbReference>
<name>A0A9D4PXL4_RHISA</name>
<comment type="caution">
    <text evidence="3">The sequence shown here is derived from an EMBL/GenBank/DDBJ whole genome shotgun (WGS) entry which is preliminary data.</text>
</comment>
<evidence type="ECO:0000313" key="4">
    <source>
        <dbReference type="Proteomes" id="UP000821837"/>
    </source>
</evidence>
<feature type="signal peptide" evidence="1">
    <location>
        <begin position="1"/>
        <end position="23"/>
    </location>
</feature>
<proteinExistence type="predicted"/>
<evidence type="ECO:0000313" key="3">
    <source>
        <dbReference type="EMBL" id="KAH7957582.1"/>
    </source>
</evidence>
<reference evidence="3" key="2">
    <citation type="submission" date="2021-09" db="EMBL/GenBank/DDBJ databases">
        <authorList>
            <person name="Jia N."/>
            <person name="Wang J."/>
            <person name="Shi W."/>
            <person name="Du L."/>
            <person name="Sun Y."/>
            <person name="Zhan W."/>
            <person name="Jiang J."/>
            <person name="Wang Q."/>
            <person name="Zhang B."/>
            <person name="Ji P."/>
            <person name="Sakyi L.B."/>
            <person name="Cui X."/>
            <person name="Yuan T."/>
            <person name="Jiang B."/>
            <person name="Yang W."/>
            <person name="Lam T.T.-Y."/>
            <person name="Chang Q."/>
            <person name="Ding S."/>
            <person name="Wang X."/>
            <person name="Zhu J."/>
            <person name="Ruan X."/>
            <person name="Zhao L."/>
            <person name="Wei J."/>
            <person name="Que T."/>
            <person name="Du C."/>
            <person name="Cheng J."/>
            <person name="Dai P."/>
            <person name="Han X."/>
            <person name="Huang E."/>
            <person name="Gao Y."/>
            <person name="Liu J."/>
            <person name="Shao H."/>
            <person name="Ye R."/>
            <person name="Li L."/>
            <person name="Wei W."/>
            <person name="Wang X."/>
            <person name="Wang C."/>
            <person name="Huo Q."/>
            <person name="Li W."/>
            <person name="Guo W."/>
            <person name="Chen H."/>
            <person name="Chen S."/>
            <person name="Zhou L."/>
            <person name="Zhou L."/>
            <person name="Ni X."/>
            <person name="Tian J."/>
            <person name="Zhou Y."/>
            <person name="Sheng Y."/>
            <person name="Liu T."/>
            <person name="Pan Y."/>
            <person name="Xia L."/>
            <person name="Li J."/>
            <person name="Zhao F."/>
            <person name="Cao W."/>
        </authorList>
    </citation>
    <scope>NUCLEOTIDE SEQUENCE</scope>
    <source>
        <strain evidence="3">Rsan-2018</strain>
        <tissue evidence="3">Larvae</tissue>
    </source>
</reference>
<organism evidence="3 4">
    <name type="scientific">Rhipicephalus sanguineus</name>
    <name type="common">Brown dog tick</name>
    <name type="synonym">Ixodes sanguineus</name>
    <dbReference type="NCBI Taxonomy" id="34632"/>
    <lineage>
        <taxon>Eukaryota</taxon>
        <taxon>Metazoa</taxon>
        <taxon>Ecdysozoa</taxon>
        <taxon>Arthropoda</taxon>
        <taxon>Chelicerata</taxon>
        <taxon>Arachnida</taxon>
        <taxon>Acari</taxon>
        <taxon>Parasitiformes</taxon>
        <taxon>Ixodida</taxon>
        <taxon>Ixodoidea</taxon>
        <taxon>Ixodidae</taxon>
        <taxon>Rhipicephalinae</taxon>
        <taxon>Rhipicephalus</taxon>
        <taxon>Rhipicephalus</taxon>
    </lineage>
</organism>
<evidence type="ECO:0000256" key="1">
    <source>
        <dbReference type="SAM" id="SignalP"/>
    </source>
</evidence>
<keyword evidence="1" id="KW-0732">Signal</keyword>
<evidence type="ECO:0000259" key="2">
    <source>
        <dbReference type="Pfam" id="PF10545"/>
    </source>
</evidence>
<dbReference type="InterPro" id="IPR006578">
    <property type="entry name" value="MADF-dom"/>
</dbReference>
<sequence>MAIAVSAGLVLFTASVMCVGAAAESAEEKVTCVQMMVGTEPRKCVHNLFNSLQVQLEEGVPIPIVETYECIYNYEEEKEEWPVTMTRAEASSLCSNGTLVEVRQRPALYDQRLKSYRDKQLQNDAWLEF</sequence>
<dbReference type="AlphaFoldDB" id="A0A9D4PXL4"/>
<reference evidence="3" key="1">
    <citation type="journal article" date="2020" name="Cell">
        <title>Large-Scale Comparative Analyses of Tick Genomes Elucidate Their Genetic Diversity and Vector Capacities.</title>
        <authorList>
            <consortium name="Tick Genome and Microbiome Consortium (TIGMIC)"/>
            <person name="Jia N."/>
            <person name="Wang J."/>
            <person name="Shi W."/>
            <person name="Du L."/>
            <person name="Sun Y."/>
            <person name="Zhan W."/>
            <person name="Jiang J.F."/>
            <person name="Wang Q."/>
            <person name="Zhang B."/>
            <person name="Ji P."/>
            <person name="Bell-Sakyi L."/>
            <person name="Cui X.M."/>
            <person name="Yuan T.T."/>
            <person name="Jiang B.G."/>
            <person name="Yang W.F."/>
            <person name="Lam T.T."/>
            <person name="Chang Q.C."/>
            <person name="Ding S.J."/>
            <person name="Wang X.J."/>
            <person name="Zhu J.G."/>
            <person name="Ruan X.D."/>
            <person name="Zhao L."/>
            <person name="Wei J.T."/>
            <person name="Ye R.Z."/>
            <person name="Que T.C."/>
            <person name="Du C.H."/>
            <person name="Zhou Y.H."/>
            <person name="Cheng J.X."/>
            <person name="Dai P.F."/>
            <person name="Guo W.B."/>
            <person name="Han X.H."/>
            <person name="Huang E.J."/>
            <person name="Li L.F."/>
            <person name="Wei W."/>
            <person name="Gao Y.C."/>
            <person name="Liu J.Z."/>
            <person name="Shao H.Z."/>
            <person name="Wang X."/>
            <person name="Wang C.C."/>
            <person name="Yang T.C."/>
            <person name="Huo Q.B."/>
            <person name="Li W."/>
            <person name="Chen H.Y."/>
            <person name="Chen S.E."/>
            <person name="Zhou L.G."/>
            <person name="Ni X.B."/>
            <person name="Tian J.H."/>
            <person name="Sheng Y."/>
            <person name="Liu T."/>
            <person name="Pan Y.S."/>
            <person name="Xia L.Y."/>
            <person name="Li J."/>
            <person name="Zhao F."/>
            <person name="Cao W.C."/>
        </authorList>
    </citation>
    <scope>NUCLEOTIDE SEQUENCE</scope>
    <source>
        <strain evidence="3">Rsan-2018</strain>
    </source>
</reference>
<keyword evidence="4" id="KW-1185">Reference proteome</keyword>